<comment type="caution">
    <text evidence="1">The sequence shown here is derived from an EMBL/GenBank/DDBJ whole genome shotgun (WGS) entry which is preliminary data.</text>
</comment>
<keyword evidence="2" id="KW-1185">Reference proteome</keyword>
<proteinExistence type="predicted"/>
<evidence type="ECO:0000313" key="2">
    <source>
        <dbReference type="Proteomes" id="UP000295601"/>
    </source>
</evidence>
<organism evidence="1 2">
    <name type="scientific">Leucobacter luti</name>
    <dbReference type="NCBI Taxonomy" id="340320"/>
    <lineage>
        <taxon>Bacteria</taxon>
        <taxon>Bacillati</taxon>
        <taxon>Actinomycetota</taxon>
        <taxon>Actinomycetes</taxon>
        <taxon>Micrococcales</taxon>
        <taxon>Microbacteriaceae</taxon>
        <taxon>Leucobacter</taxon>
    </lineage>
</organism>
<dbReference type="EMBL" id="SNYA01000009">
    <property type="protein sequence ID" value="TDP89557.1"/>
    <property type="molecule type" value="Genomic_DNA"/>
</dbReference>
<dbReference type="Proteomes" id="UP000295601">
    <property type="component" value="Unassembled WGS sequence"/>
</dbReference>
<name>A0A4R6RTB1_9MICO</name>
<protein>
    <submittedName>
        <fullName evidence="1">Uncharacterized protein</fullName>
    </submittedName>
</protein>
<dbReference type="AlphaFoldDB" id="A0A4R6RTB1"/>
<sequence>MVFRQVPQVDEVAPNLAMLREQFGNPNFTVISSHGSEEGMLRDKHDNTSPAAEIIREIASPYIFISACLVGLVGASELARPHQQVIAMNAVVKVSSMARAAVAFHRVLADSPEGALLKYDDLPRYVQQFIPEEQFVFLDPTQELLPLSRAQSE</sequence>
<accession>A0A4R6RTB1</accession>
<reference evidence="1 2" key="1">
    <citation type="submission" date="2019-03" db="EMBL/GenBank/DDBJ databases">
        <title>Genomic analyses of the natural microbiome of Caenorhabditis elegans.</title>
        <authorList>
            <person name="Samuel B."/>
        </authorList>
    </citation>
    <scope>NUCLEOTIDE SEQUENCE [LARGE SCALE GENOMIC DNA]</scope>
    <source>
        <strain evidence="1 2">JUb18</strain>
    </source>
</reference>
<evidence type="ECO:0000313" key="1">
    <source>
        <dbReference type="EMBL" id="TDP89557.1"/>
    </source>
</evidence>
<gene>
    <name evidence="1" type="ORF">EDF62_3294</name>
</gene>